<dbReference type="KEGG" id="sfj:SAMEA4384070_1990"/>
<feature type="transmembrane region" description="Helical" evidence="1">
    <location>
        <begin position="43"/>
        <end position="63"/>
    </location>
</feature>
<dbReference type="RefSeq" id="WP_061799040.1">
    <property type="nucleotide sequence ID" value="NZ_CAMIRI010000017.1"/>
</dbReference>
<proteinExistence type="predicted"/>
<dbReference type="OrthoDB" id="9932020at2"/>
<evidence type="ECO:0000313" key="2">
    <source>
        <dbReference type="EMBL" id="SNV99687.1"/>
    </source>
</evidence>
<sequence length="72" mass="8303">MFQLFRALCYLMGFLIATSLLSGAHVAFPQAYAAPRNLSNFVITLVFIGSIIRMIHLLLKFYFVDKFNRKDK</sequence>
<dbReference type="AlphaFoldDB" id="A0A240BV66"/>
<organism evidence="2 3">
    <name type="scientific">Serratia ficaria</name>
    <dbReference type="NCBI Taxonomy" id="61651"/>
    <lineage>
        <taxon>Bacteria</taxon>
        <taxon>Pseudomonadati</taxon>
        <taxon>Pseudomonadota</taxon>
        <taxon>Gammaproteobacteria</taxon>
        <taxon>Enterobacterales</taxon>
        <taxon>Yersiniaceae</taxon>
        <taxon>Serratia</taxon>
    </lineage>
</organism>
<keyword evidence="3" id="KW-1185">Reference proteome</keyword>
<name>A0A240BV66_SERFI</name>
<dbReference type="EMBL" id="LT906479">
    <property type="protein sequence ID" value="SNV99687.1"/>
    <property type="molecule type" value="Genomic_DNA"/>
</dbReference>
<keyword evidence="1" id="KW-1133">Transmembrane helix</keyword>
<keyword evidence="1" id="KW-0472">Membrane</keyword>
<protein>
    <submittedName>
        <fullName evidence="2">Uncharacterized protein</fullName>
    </submittedName>
</protein>
<evidence type="ECO:0000313" key="3">
    <source>
        <dbReference type="Proteomes" id="UP000215134"/>
    </source>
</evidence>
<keyword evidence="1" id="KW-0812">Transmembrane</keyword>
<reference evidence="2 3" key="1">
    <citation type="submission" date="2017-06" db="EMBL/GenBank/DDBJ databases">
        <authorList>
            <consortium name="Pathogen Informatics"/>
        </authorList>
    </citation>
    <scope>NUCLEOTIDE SEQUENCE [LARGE SCALE GENOMIC DNA]</scope>
    <source>
        <strain evidence="2 3">NCTC12148</strain>
    </source>
</reference>
<dbReference type="Proteomes" id="UP000215134">
    <property type="component" value="Chromosome 1"/>
</dbReference>
<evidence type="ECO:0000256" key="1">
    <source>
        <dbReference type="SAM" id="Phobius"/>
    </source>
</evidence>
<gene>
    <name evidence="2" type="ORF">SAMEA4384070_01990</name>
</gene>
<accession>A0A240BV66</accession>